<dbReference type="Proteomes" id="UP000335636">
    <property type="component" value="Unassembled WGS sequence"/>
</dbReference>
<evidence type="ECO:0000256" key="9">
    <source>
        <dbReference type="ARBA" id="ARBA00023163"/>
    </source>
</evidence>
<evidence type="ECO:0000256" key="12">
    <source>
        <dbReference type="ARBA" id="ARBA00093475"/>
    </source>
</evidence>
<keyword evidence="7" id="KW-0677">Repeat</keyword>
<dbReference type="SMART" id="SM00320">
    <property type="entry name" value="WD40"/>
    <property type="match status" value="6"/>
</dbReference>
<feature type="non-terminal residue" evidence="15">
    <location>
        <position position="1"/>
    </location>
</feature>
<reference evidence="15" key="1">
    <citation type="submission" date="2019-04" db="EMBL/GenBank/DDBJ databases">
        <authorList>
            <person name="Alioto T."/>
            <person name="Alioto T."/>
        </authorList>
    </citation>
    <scope>NUCLEOTIDE SEQUENCE [LARGE SCALE GENOMIC DNA]</scope>
</reference>
<comment type="caution">
    <text evidence="15">The sequence shown here is derived from an EMBL/GenBank/DDBJ whole genome shotgun (WGS) entry which is preliminary data.</text>
</comment>
<evidence type="ECO:0000313" key="16">
    <source>
        <dbReference type="Proteomes" id="UP000335636"/>
    </source>
</evidence>
<dbReference type="InterPro" id="IPR009146">
    <property type="entry name" value="Groucho_enhance"/>
</dbReference>
<accession>A0A5E4DCA4</accession>
<dbReference type="PROSITE" id="PS00678">
    <property type="entry name" value="WD_REPEATS_1"/>
    <property type="match status" value="1"/>
</dbReference>
<keyword evidence="6 13" id="KW-0853">WD repeat</keyword>
<dbReference type="GO" id="GO:0140089">
    <property type="term" value="P:protein storage"/>
    <property type="evidence" value="ECO:0007669"/>
    <property type="project" value="UniProtKB-ARBA"/>
</dbReference>
<dbReference type="GO" id="GO:0106333">
    <property type="term" value="C:subcortical maternal complex"/>
    <property type="evidence" value="ECO:0007669"/>
    <property type="project" value="UniProtKB-ARBA"/>
</dbReference>
<keyword evidence="8" id="KW-0805">Transcription regulation</keyword>
<evidence type="ECO:0000256" key="4">
    <source>
        <dbReference type="ARBA" id="ARBA00022490"/>
    </source>
</evidence>
<dbReference type="GO" id="GO:0005634">
    <property type="term" value="C:nucleus"/>
    <property type="evidence" value="ECO:0007669"/>
    <property type="project" value="UniProtKB-SubCell"/>
</dbReference>
<proteinExistence type="inferred from homology"/>
<dbReference type="PANTHER" id="PTHR10814">
    <property type="entry name" value="TRANSDUCIN-LIKE ENHANCER PROTEIN"/>
    <property type="match status" value="1"/>
</dbReference>
<dbReference type="PRINTS" id="PR01850">
    <property type="entry name" value="GROUCHOFAMLY"/>
</dbReference>
<dbReference type="AlphaFoldDB" id="A0A5E4DCA4"/>
<dbReference type="GO" id="GO:0140094">
    <property type="term" value="F:structural constituent of cytoplasmic lattice"/>
    <property type="evidence" value="ECO:0007669"/>
    <property type="project" value="UniProtKB-ARBA"/>
</dbReference>
<dbReference type="InterPro" id="IPR019775">
    <property type="entry name" value="WD40_repeat_CS"/>
</dbReference>
<dbReference type="PANTHER" id="PTHR10814:SF2">
    <property type="entry name" value="TRANSDUCIN-LIKE ENHANCER PROTEIN 6"/>
    <property type="match status" value="1"/>
</dbReference>
<evidence type="ECO:0000256" key="5">
    <source>
        <dbReference type="ARBA" id="ARBA00022553"/>
    </source>
</evidence>
<keyword evidence="16" id="KW-1185">Reference proteome</keyword>
<evidence type="ECO:0000256" key="6">
    <source>
        <dbReference type="ARBA" id="ARBA00022574"/>
    </source>
</evidence>
<dbReference type="SUPFAM" id="SSF50978">
    <property type="entry name" value="WD40 repeat-like"/>
    <property type="match status" value="1"/>
</dbReference>
<protein>
    <recommendedName>
        <fullName evidence="11">Transducin-like enhancer protein 6</fullName>
    </recommendedName>
</protein>
<evidence type="ECO:0000256" key="10">
    <source>
        <dbReference type="ARBA" id="ARBA00023242"/>
    </source>
</evidence>
<dbReference type="GO" id="GO:0003714">
    <property type="term" value="F:transcription corepressor activity"/>
    <property type="evidence" value="ECO:0007669"/>
    <property type="project" value="TreeGrafter"/>
</dbReference>
<dbReference type="InterPro" id="IPR015943">
    <property type="entry name" value="WD40/YVTN_repeat-like_dom_sf"/>
</dbReference>
<dbReference type="FunFam" id="2.130.10.10:FF:000546">
    <property type="entry name" value="TLE family member 6, subcortical maternal complex member"/>
    <property type="match status" value="1"/>
</dbReference>
<feature type="compositionally biased region" description="Basic and acidic residues" evidence="14">
    <location>
        <begin position="120"/>
        <end position="131"/>
    </location>
</feature>
<organism evidence="15 16">
    <name type="scientific">Marmota monax</name>
    <name type="common">Woodchuck</name>
    <dbReference type="NCBI Taxonomy" id="9995"/>
    <lineage>
        <taxon>Eukaryota</taxon>
        <taxon>Metazoa</taxon>
        <taxon>Chordata</taxon>
        <taxon>Craniata</taxon>
        <taxon>Vertebrata</taxon>
        <taxon>Euteleostomi</taxon>
        <taxon>Mammalia</taxon>
        <taxon>Eutheria</taxon>
        <taxon>Euarchontoglires</taxon>
        <taxon>Glires</taxon>
        <taxon>Rodentia</taxon>
        <taxon>Sciuromorpha</taxon>
        <taxon>Sciuridae</taxon>
        <taxon>Xerinae</taxon>
        <taxon>Marmotini</taxon>
        <taxon>Marmota</taxon>
    </lineage>
</organism>
<evidence type="ECO:0000256" key="11">
    <source>
        <dbReference type="ARBA" id="ARBA00073393"/>
    </source>
</evidence>
<evidence type="ECO:0000256" key="2">
    <source>
        <dbReference type="ARBA" id="ARBA00004496"/>
    </source>
</evidence>
<comment type="subcellular location">
    <subcellularLocation>
        <location evidence="2">Cytoplasm</location>
    </subcellularLocation>
    <subcellularLocation>
        <location evidence="1">Nucleus</location>
    </subcellularLocation>
</comment>
<gene>
    <name evidence="15" type="ORF">MONAX_5E015582</name>
</gene>
<evidence type="ECO:0000256" key="8">
    <source>
        <dbReference type="ARBA" id="ARBA00023015"/>
    </source>
</evidence>
<keyword evidence="4" id="KW-0963">Cytoplasm</keyword>
<dbReference type="GO" id="GO:0005667">
    <property type="term" value="C:transcription regulator complex"/>
    <property type="evidence" value="ECO:0007669"/>
    <property type="project" value="TreeGrafter"/>
</dbReference>
<dbReference type="PROSITE" id="PS50082">
    <property type="entry name" value="WD_REPEATS_2"/>
    <property type="match status" value="1"/>
</dbReference>
<dbReference type="Gene3D" id="2.130.10.10">
    <property type="entry name" value="YVTN repeat-like/Quinoprotein amine dehydrogenase"/>
    <property type="match status" value="1"/>
</dbReference>
<dbReference type="InterPro" id="IPR001680">
    <property type="entry name" value="WD40_rpt"/>
</dbReference>
<dbReference type="GO" id="GO:0140095">
    <property type="term" value="C:cytoplasmic lattice"/>
    <property type="evidence" value="ECO:0007669"/>
    <property type="project" value="UniProtKB-ARBA"/>
</dbReference>
<evidence type="ECO:0000256" key="1">
    <source>
        <dbReference type="ARBA" id="ARBA00004123"/>
    </source>
</evidence>
<keyword evidence="9" id="KW-0804">Transcription</keyword>
<dbReference type="Pfam" id="PF00400">
    <property type="entry name" value="WD40"/>
    <property type="match status" value="1"/>
</dbReference>
<sequence>VEAFLQVVEASSPAPDGQPAEVGRLSPGKRPGRGHQEALGPSSPQLPEGGSPQESDFEDVVTRRQSDWLRPPQSSWDEGEMPPCWDPEPPFWQDVLTTQLWQIFADVQEKAAQPCRRVTEQARGLDSKGLESPDTETAASTDPMGSGQEALAGVQGACPSRCARCAVPSLWLAPARARSPLSSLEDCGEEAALAGLAQEPAAGAYALLKLISWDPADSGDSWRRPDAPSRQCRRFALPHTLQRMRLLRHGEPVLALAVSSFTRHAFTCSRGGIKVWSLVGQVAEDRFPDSHLPVHKQAPDAYLCTCLLSSNSRTLLTGGHNLGSVCVWDLAAPSLRVKGELPCREAACQALAARADESLVFAGFTDGCVRIWDLRAPHVVRDVLGQLNGAKSIVVKDNDIWTGGLDGQLCRWDLRILRDPTVILFKSQIMSLSLRPQEDWLLLGLANGQHWLQHCTRNQVRRVGGKDSAVLGLKFSPYGQWWVSVGMDNLVSVHSMPTGALVFQVPEPSSVLCCDVSADNRLVVVGSGTQASVYLVTY</sequence>
<feature type="region of interest" description="Disordered" evidence="14">
    <location>
        <begin position="1"/>
        <end position="85"/>
    </location>
</feature>
<comment type="subunit">
    <text evidence="12">Homodimers. Component of the subcortical maternal complex (SCMC), at least composed of NLRP5, KHDC3, OOEP, and TLE6. Within the complex, interacts with NLRP5, KHDC3 and OOEP. The SCMC may facilitate translocation of its components between the nuclear and cytoplasmic compartments. As part of the SCMC interacts with the SCMC-associated protein ZBED3. As part of the SCMC interacts with the SCMC-associated protein NLRP4F. As part of the SCMC interacts with the SCMC-associated protein CFL1/Cofilin-1. Interacts with FOXG1/BF-1; the interaction inhibits TLE1 interaction with FOXG1/BF-1. Interacts with NFATC1. Interacts with PAX6.</text>
</comment>
<comment type="similarity">
    <text evidence="3">Belongs to the WD repeat Groucho/TLE family.</text>
</comment>
<dbReference type="GO" id="GO:0090090">
    <property type="term" value="P:negative regulation of canonical Wnt signaling pathway"/>
    <property type="evidence" value="ECO:0007669"/>
    <property type="project" value="TreeGrafter"/>
</dbReference>
<keyword evidence="10" id="KW-0539">Nucleus</keyword>
<keyword evidence="5" id="KW-0597">Phosphoprotein</keyword>
<evidence type="ECO:0000313" key="15">
    <source>
        <dbReference type="EMBL" id="VTJ90841.1"/>
    </source>
</evidence>
<evidence type="ECO:0000256" key="7">
    <source>
        <dbReference type="ARBA" id="ARBA00022737"/>
    </source>
</evidence>
<dbReference type="InterPro" id="IPR036322">
    <property type="entry name" value="WD40_repeat_dom_sf"/>
</dbReference>
<evidence type="ECO:0000256" key="14">
    <source>
        <dbReference type="SAM" id="MobiDB-lite"/>
    </source>
</evidence>
<evidence type="ECO:0000256" key="3">
    <source>
        <dbReference type="ARBA" id="ARBA00005969"/>
    </source>
</evidence>
<dbReference type="GO" id="GO:0032502">
    <property type="term" value="P:developmental process"/>
    <property type="evidence" value="ECO:0007669"/>
    <property type="project" value="UniProtKB-ARBA"/>
</dbReference>
<feature type="region of interest" description="Disordered" evidence="14">
    <location>
        <begin position="120"/>
        <end position="150"/>
    </location>
</feature>
<feature type="repeat" description="WD" evidence="13">
    <location>
        <begin position="341"/>
        <end position="382"/>
    </location>
</feature>
<dbReference type="EMBL" id="CABDUW010005169">
    <property type="protein sequence ID" value="VTJ90841.1"/>
    <property type="molecule type" value="Genomic_DNA"/>
</dbReference>
<name>A0A5E4DCA4_MARMO</name>
<evidence type="ECO:0000256" key="13">
    <source>
        <dbReference type="PROSITE-ProRule" id="PRU00221"/>
    </source>
</evidence>